<sequence length="43" mass="4569">MAAARRPSLKASVCKCGDGHVEGLQQTKINFLPVSVRVSSKAK</sequence>
<dbReference type="GeneID" id="64471630"/>
<dbReference type="Proteomes" id="UP000327487">
    <property type="component" value="Segment"/>
</dbReference>
<organism evidence="1 2">
    <name type="scientific">Streptomyces phage Alvy</name>
    <dbReference type="NCBI Taxonomy" id="2599888"/>
    <lineage>
        <taxon>Viruses</taxon>
        <taxon>Duplodnaviria</taxon>
        <taxon>Heunggongvirae</taxon>
        <taxon>Uroviricota</taxon>
        <taxon>Caudoviricetes</taxon>
        <taxon>Arquatrovirinae</taxon>
        <taxon>Caelumvirus</taxon>
        <taxon>Caelumvirus alvy</taxon>
    </lineage>
</organism>
<accession>A0A5J6TNX2</accession>
<gene>
    <name evidence="1" type="primary">2</name>
    <name evidence="1" type="ORF">SEA_ALVY_2</name>
</gene>
<protein>
    <submittedName>
        <fullName evidence="1">Uncharacterized protein</fullName>
    </submittedName>
</protein>
<proteinExistence type="predicted"/>
<name>A0A5J6TNX2_9CAUD</name>
<evidence type="ECO:0000313" key="1">
    <source>
        <dbReference type="EMBL" id="QFG12416.1"/>
    </source>
</evidence>
<evidence type="ECO:0000313" key="2">
    <source>
        <dbReference type="Proteomes" id="UP000327487"/>
    </source>
</evidence>
<reference evidence="1 2" key="1">
    <citation type="submission" date="2019-07" db="EMBL/GenBank/DDBJ databases">
        <authorList>
            <person name="Zack K."/>
            <person name="Stoner T.H."/>
            <person name="Garlena R.A."/>
            <person name="Russell D.A."/>
            <person name="Pope W.H."/>
            <person name="Jacobs-Sera D."/>
            <person name="Hatfull G.F."/>
        </authorList>
    </citation>
    <scope>NUCLEOTIDE SEQUENCE [LARGE SCALE GENOMIC DNA]</scope>
</reference>
<keyword evidence="2" id="KW-1185">Reference proteome</keyword>
<dbReference type="RefSeq" id="YP_010055697.1">
    <property type="nucleotide sequence ID" value="NC_054669.1"/>
</dbReference>
<dbReference type="KEGG" id="vg:64471630"/>
<dbReference type="EMBL" id="MN234208">
    <property type="protein sequence ID" value="QFG12416.1"/>
    <property type="molecule type" value="Genomic_DNA"/>
</dbReference>